<comment type="catalytic activity">
    <reaction evidence="5 6">
        <text>adenine + H2O + H(+) = hypoxanthine + NH4(+)</text>
        <dbReference type="Rhea" id="RHEA:23688"/>
        <dbReference type="ChEBI" id="CHEBI:15377"/>
        <dbReference type="ChEBI" id="CHEBI:15378"/>
        <dbReference type="ChEBI" id="CHEBI:16708"/>
        <dbReference type="ChEBI" id="CHEBI:17368"/>
        <dbReference type="ChEBI" id="CHEBI:28938"/>
        <dbReference type="EC" id="3.5.4.2"/>
    </reaction>
</comment>
<feature type="domain" description="Amidohydrolase-related" evidence="7">
    <location>
        <begin position="59"/>
        <end position="341"/>
    </location>
</feature>
<comment type="cofactor">
    <cofactor evidence="6">
        <name>Mn(2+)</name>
        <dbReference type="ChEBI" id="CHEBI:29035"/>
    </cofactor>
</comment>
<dbReference type="Proteomes" id="UP001628078">
    <property type="component" value="Unassembled WGS sequence"/>
</dbReference>
<name>A0ABQ5JR49_9LACO</name>
<dbReference type="CDD" id="cd01295">
    <property type="entry name" value="AdeC"/>
    <property type="match status" value="1"/>
</dbReference>
<dbReference type="SUPFAM" id="SSF51556">
    <property type="entry name" value="Metallo-dependent hydrolases"/>
    <property type="match status" value="1"/>
</dbReference>
<dbReference type="NCBIfam" id="TIGR01178">
    <property type="entry name" value="ade"/>
    <property type="match status" value="1"/>
</dbReference>
<evidence type="ECO:0000256" key="2">
    <source>
        <dbReference type="ARBA" id="ARBA00012782"/>
    </source>
</evidence>
<dbReference type="Gene3D" id="3.20.20.140">
    <property type="entry name" value="Metal-dependent hydrolases"/>
    <property type="match status" value="1"/>
</dbReference>
<dbReference type="InterPro" id="IPR026912">
    <property type="entry name" value="Adenine_deam_C"/>
</dbReference>
<accession>A0ABQ5JR49</accession>
<gene>
    <name evidence="6 9" type="primary">ade</name>
    <name evidence="9" type="ORF">JCM31185_02770</name>
</gene>
<dbReference type="EMBL" id="BQXO01000001">
    <property type="protein sequence ID" value="GKT04988.1"/>
    <property type="molecule type" value="Genomic_DNA"/>
</dbReference>
<evidence type="ECO:0000256" key="3">
    <source>
        <dbReference type="ARBA" id="ARBA00022801"/>
    </source>
</evidence>
<evidence type="ECO:0000313" key="9">
    <source>
        <dbReference type="EMBL" id="GKT04988.1"/>
    </source>
</evidence>
<dbReference type="InterPro" id="IPR006679">
    <property type="entry name" value="Adenine_deam"/>
</dbReference>
<comment type="caution">
    <text evidence="9">The sequence shown here is derived from an EMBL/GenBank/DDBJ whole genome shotgun (WGS) entry which is preliminary data.</text>
</comment>
<proteinExistence type="inferred from homology"/>
<dbReference type="EC" id="3.5.4.2" evidence="2 6"/>
<dbReference type="PANTHER" id="PTHR11113:SF2">
    <property type="entry name" value="ADENINE DEAMINASE"/>
    <property type="match status" value="1"/>
</dbReference>
<dbReference type="Gene3D" id="2.30.40.10">
    <property type="entry name" value="Urease, subunit C, domain 1"/>
    <property type="match status" value="1"/>
</dbReference>
<dbReference type="InterPro" id="IPR011059">
    <property type="entry name" value="Metal-dep_hydrolase_composite"/>
</dbReference>
<organism evidence="9 10">
    <name type="scientific">Furfurilactobacillus curtus</name>
    <dbReference type="NCBI Taxonomy" id="1746200"/>
    <lineage>
        <taxon>Bacteria</taxon>
        <taxon>Bacillati</taxon>
        <taxon>Bacillota</taxon>
        <taxon>Bacilli</taxon>
        <taxon>Lactobacillales</taxon>
        <taxon>Lactobacillaceae</taxon>
        <taxon>Furfurilactobacillus</taxon>
    </lineage>
</organism>
<evidence type="ECO:0000313" key="10">
    <source>
        <dbReference type="Proteomes" id="UP001628078"/>
    </source>
</evidence>
<evidence type="ECO:0000259" key="7">
    <source>
        <dbReference type="Pfam" id="PF01979"/>
    </source>
</evidence>
<dbReference type="SUPFAM" id="SSF51338">
    <property type="entry name" value="Composite domain of metallo-dependent hydrolases"/>
    <property type="match status" value="1"/>
</dbReference>
<sequence>MPQPTDIVVDYELANANVLDVYTQTFCQTTLWINNGFIIGDRTGLKFRAKKRFDLTGQTIVPGFIDAHMHIESSLLTPSQLSPLLISHGVTSAVADPHELANVAGQAGVSYLIDDAKQANVDYFFMLPSAVPCDPFEHAGAKLTAADLAPLYHEPMVHGLAEVMDFPALVHQDPDLMAKIADAHRRKLPVDGHLAGLSGSQLLAYQDAHIRSDHEATTPQELVERLRAGFYVYLREGTVERDLLNLLPAVNAQNANRIAFCTDDKTVTDLVQEGSIDQNIRLAIANGLTPELAYTMASLHAAEGEQLADRGALTTGMVADLVILQDVEHVTINRVMKAGQWQSVDPKPITARPYTLTHLNHRCQIEDLALKVPERLARVIGVQPNHITTSALIKQVATNCGEFCWDDQLDVLKMAVVERHHHTGHVGVGLVSGFQLRRGAFASSVGHDSHNLIVAGTSDSAMMQAISAITELDGGLVVVDGNLITTLPLPVGGLMSSLPAQQVNDQLLALHQAFRQIAPTVNFDPFITLSFLSLPVIPTLKLTDQGLYDFTKGAFVPVAITPTQK</sequence>
<evidence type="ECO:0000256" key="6">
    <source>
        <dbReference type="HAMAP-Rule" id="MF_01518"/>
    </source>
</evidence>
<evidence type="ECO:0000256" key="5">
    <source>
        <dbReference type="ARBA" id="ARBA00047720"/>
    </source>
</evidence>
<reference evidence="9 10" key="1">
    <citation type="submission" date="2022-03" db="EMBL/GenBank/DDBJ databases">
        <title>Draft genome sequence of Furfurilactobacillus curtus JCM 31185.</title>
        <authorList>
            <person name="Suzuki S."/>
            <person name="Endo A."/>
            <person name="Kajikawa A."/>
        </authorList>
    </citation>
    <scope>NUCLEOTIDE SEQUENCE [LARGE SCALE GENOMIC DNA]</scope>
    <source>
        <strain evidence="9 10">JCM 31185</strain>
    </source>
</reference>
<dbReference type="Pfam" id="PF01979">
    <property type="entry name" value="Amidohydro_1"/>
    <property type="match status" value="1"/>
</dbReference>
<keyword evidence="3 6" id="KW-0378">Hydrolase</keyword>
<protein>
    <recommendedName>
        <fullName evidence="2 6">Adenine deaminase</fullName>
        <shortName evidence="6">Adenase</shortName>
        <shortName evidence="6">Adenine aminase</shortName>
        <ecNumber evidence="2 6">3.5.4.2</ecNumber>
    </recommendedName>
</protein>
<dbReference type="PANTHER" id="PTHR11113">
    <property type="entry name" value="N-ACETYLGLUCOSAMINE-6-PHOSPHATE DEACETYLASE"/>
    <property type="match status" value="1"/>
</dbReference>
<evidence type="ECO:0000259" key="8">
    <source>
        <dbReference type="Pfam" id="PF13382"/>
    </source>
</evidence>
<dbReference type="InterPro" id="IPR006680">
    <property type="entry name" value="Amidohydro-rel"/>
</dbReference>
<evidence type="ECO:0000256" key="1">
    <source>
        <dbReference type="ARBA" id="ARBA00006773"/>
    </source>
</evidence>
<dbReference type="Pfam" id="PF13382">
    <property type="entry name" value="Adenine_deam_C"/>
    <property type="match status" value="1"/>
</dbReference>
<dbReference type="InterPro" id="IPR032466">
    <property type="entry name" value="Metal_Hydrolase"/>
</dbReference>
<dbReference type="HAMAP" id="MF_01518">
    <property type="entry name" value="Adenine_deamin"/>
    <property type="match status" value="1"/>
</dbReference>
<dbReference type="RefSeq" id="WP_407882254.1">
    <property type="nucleotide sequence ID" value="NZ_BQXO01000001.1"/>
</dbReference>
<keyword evidence="4 6" id="KW-0464">Manganese</keyword>
<comment type="similarity">
    <text evidence="1 6">Belongs to the metallo-dependent hydrolases superfamily. Adenine deaminase family.</text>
</comment>
<keyword evidence="10" id="KW-1185">Reference proteome</keyword>
<evidence type="ECO:0000256" key="4">
    <source>
        <dbReference type="ARBA" id="ARBA00023211"/>
    </source>
</evidence>
<feature type="domain" description="Adenine deaminase C-terminal" evidence="8">
    <location>
        <begin position="387"/>
        <end position="552"/>
    </location>
</feature>